<dbReference type="GeneID" id="20675068"/>
<dbReference type="AlphaFoldDB" id="W4KLT8"/>
<sequence>MPCHAITPVPPRAHALIYAPMLPCSPAPLLPCSHAPLLPCSPAPLLPCSALLCLLCLLCTHHHHHHHHHHRHRSSSSSSLYPPHTSLLIYQRPRARSNVERRTLVGSWPQPTHHHHHHHHRAHPSAPRSPSGDSCAVPMVARTCRTKHA</sequence>
<keyword evidence="3" id="KW-1185">Reference proteome</keyword>
<dbReference type="HOGENOM" id="CLU_1749899_0_0_1"/>
<evidence type="ECO:0000256" key="1">
    <source>
        <dbReference type="SAM" id="MobiDB-lite"/>
    </source>
</evidence>
<protein>
    <submittedName>
        <fullName evidence="2">Uncharacterized protein</fullName>
    </submittedName>
</protein>
<reference evidence="2 3" key="1">
    <citation type="journal article" date="2012" name="New Phytol.">
        <title>Insight into trade-off between wood decay and parasitism from the genome of a fungal forest pathogen.</title>
        <authorList>
            <person name="Olson A."/>
            <person name="Aerts A."/>
            <person name="Asiegbu F."/>
            <person name="Belbahri L."/>
            <person name="Bouzid O."/>
            <person name="Broberg A."/>
            <person name="Canback B."/>
            <person name="Coutinho P.M."/>
            <person name="Cullen D."/>
            <person name="Dalman K."/>
            <person name="Deflorio G."/>
            <person name="van Diepen L.T."/>
            <person name="Dunand C."/>
            <person name="Duplessis S."/>
            <person name="Durling M."/>
            <person name="Gonthier P."/>
            <person name="Grimwood J."/>
            <person name="Fossdal C.G."/>
            <person name="Hansson D."/>
            <person name="Henrissat B."/>
            <person name="Hietala A."/>
            <person name="Himmelstrand K."/>
            <person name="Hoffmeister D."/>
            <person name="Hogberg N."/>
            <person name="James T.Y."/>
            <person name="Karlsson M."/>
            <person name="Kohler A."/>
            <person name="Kues U."/>
            <person name="Lee Y.H."/>
            <person name="Lin Y.C."/>
            <person name="Lind M."/>
            <person name="Lindquist E."/>
            <person name="Lombard V."/>
            <person name="Lucas S."/>
            <person name="Lunden K."/>
            <person name="Morin E."/>
            <person name="Murat C."/>
            <person name="Park J."/>
            <person name="Raffaello T."/>
            <person name="Rouze P."/>
            <person name="Salamov A."/>
            <person name="Schmutz J."/>
            <person name="Solheim H."/>
            <person name="Stahlberg J."/>
            <person name="Velez H."/>
            <person name="de Vries R.P."/>
            <person name="Wiebenga A."/>
            <person name="Woodward S."/>
            <person name="Yakovlev I."/>
            <person name="Garbelotto M."/>
            <person name="Martin F."/>
            <person name="Grigoriev I.V."/>
            <person name="Stenlid J."/>
        </authorList>
    </citation>
    <scope>NUCLEOTIDE SEQUENCE [LARGE SCALE GENOMIC DNA]</scope>
    <source>
        <strain evidence="2 3">TC 32-1</strain>
    </source>
</reference>
<dbReference type="EMBL" id="KI925455">
    <property type="protein sequence ID" value="ETW86325.1"/>
    <property type="molecule type" value="Genomic_DNA"/>
</dbReference>
<accession>W4KLT8</accession>
<organism evidence="2 3">
    <name type="scientific">Heterobasidion irregulare (strain TC 32-1)</name>
    <dbReference type="NCBI Taxonomy" id="747525"/>
    <lineage>
        <taxon>Eukaryota</taxon>
        <taxon>Fungi</taxon>
        <taxon>Dikarya</taxon>
        <taxon>Basidiomycota</taxon>
        <taxon>Agaricomycotina</taxon>
        <taxon>Agaricomycetes</taxon>
        <taxon>Russulales</taxon>
        <taxon>Bondarzewiaceae</taxon>
        <taxon>Heterobasidion</taxon>
        <taxon>Heterobasidion annosum species complex</taxon>
    </lineage>
</organism>
<dbReference type="Proteomes" id="UP000030671">
    <property type="component" value="Unassembled WGS sequence"/>
</dbReference>
<dbReference type="InParanoid" id="W4KLT8"/>
<dbReference type="KEGG" id="hir:HETIRDRAFT_438706"/>
<evidence type="ECO:0000313" key="2">
    <source>
        <dbReference type="EMBL" id="ETW86325.1"/>
    </source>
</evidence>
<gene>
    <name evidence="2" type="ORF">HETIRDRAFT_438706</name>
</gene>
<evidence type="ECO:0000313" key="3">
    <source>
        <dbReference type="Proteomes" id="UP000030671"/>
    </source>
</evidence>
<proteinExistence type="predicted"/>
<feature type="compositionally biased region" description="Basic residues" evidence="1">
    <location>
        <begin position="112"/>
        <end position="123"/>
    </location>
</feature>
<feature type="region of interest" description="Disordered" evidence="1">
    <location>
        <begin position="107"/>
        <end position="134"/>
    </location>
</feature>
<dbReference type="RefSeq" id="XP_009543073.1">
    <property type="nucleotide sequence ID" value="XM_009544778.1"/>
</dbReference>
<name>W4KLT8_HETIT</name>